<dbReference type="PIRSF" id="PIRSF028973">
    <property type="entry name" value="Scavenger_mRNA_decap_enz"/>
    <property type="match status" value="1"/>
</dbReference>
<proteinExistence type="inferred from homology"/>
<accession>A0A9P8AHK9</accession>
<protein>
    <recommendedName>
        <fullName evidence="6">M7GpppX diphosphatase</fullName>
    </recommendedName>
</protein>
<dbReference type="GO" id="GO:0000290">
    <property type="term" value="P:deadenylation-dependent decapping of nuclear-transcribed mRNA"/>
    <property type="evidence" value="ECO:0007669"/>
    <property type="project" value="InterPro"/>
</dbReference>
<sequence length="305" mass="35511">MSDISDLIKRFQYHRLLKSDPQTKSIALLGSIHGKDAIITLEKTHFLIPESGDIDLQTVVQEVEVIQNNDIYYWSKAKLNQSLSQFPGGKLNLIYPATEIHIKKYGVQKYHYIKESPEVYNQYVVPYINTMKGDRIKWVYNILFEGKESESFIHHDKDPLNGFVLLPDMKWDGMNLDALYLCCIVNRKDILSVRDLNGSHLEFLTRLQSQLRTITCEHYPGIDKDELRIFIHYQPSYYHFHIHVVTTKHSGLGDGINIGKAILLDDIIENIKLMSDYYHKRTLGYVIGENHDLWKLEGFKNQTKP</sequence>
<dbReference type="Proteomes" id="UP000790833">
    <property type="component" value="Unassembled WGS sequence"/>
</dbReference>
<reference evidence="4" key="1">
    <citation type="submission" date="2021-03" db="EMBL/GenBank/DDBJ databases">
        <authorList>
            <person name="Palmer J.M."/>
        </authorList>
    </citation>
    <scope>NUCLEOTIDE SEQUENCE</scope>
    <source>
        <strain evidence="4">ARV_011</strain>
    </source>
</reference>
<gene>
    <name evidence="4" type="ORF">KQ657_001729</name>
</gene>
<dbReference type="PANTHER" id="PTHR12978">
    <property type="entry name" value="HISTIDINE TRIAD HIT PROTEIN MEMBER"/>
    <property type="match status" value="1"/>
</dbReference>
<feature type="binding site" evidence="3">
    <location>
        <position position="138"/>
    </location>
    <ligand>
        <name>substrate</name>
    </ligand>
</feature>
<name>A0A9P8AHK9_9ASCO</name>
<dbReference type="Pfam" id="PF05652">
    <property type="entry name" value="DcpS"/>
    <property type="match status" value="1"/>
</dbReference>
<evidence type="ECO:0000313" key="4">
    <source>
        <dbReference type="EMBL" id="KAG7192627.1"/>
    </source>
</evidence>
<evidence type="ECO:0008006" key="6">
    <source>
        <dbReference type="Google" id="ProtNLM"/>
    </source>
</evidence>
<evidence type="ECO:0000256" key="2">
    <source>
        <dbReference type="PIRSR" id="PIRSR028973-1"/>
    </source>
</evidence>
<feature type="active site" description="Nucleophile" evidence="2">
    <location>
        <position position="241"/>
    </location>
</feature>
<feature type="binding site" evidence="3">
    <location>
        <begin position="232"/>
        <end position="243"/>
    </location>
    <ligand>
        <name>substrate</name>
    </ligand>
</feature>
<dbReference type="GO" id="GO:0005634">
    <property type="term" value="C:nucleus"/>
    <property type="evidence" value="ECO:0007669"/>
    <property type="project" value="TreeGrafter"/>
</dbReference>
<comment type="caution">
    <text evidence="4">The sequence shown here is derived from an EMBL/GenBank/DDBJ whole genome shotgun (WGS) entry which is preliminary data.</text>
</comment>
<comment type="similarity">
    <text evidence="1">Belongs to the HIT family.</text>
</comment>
<dbReference type="SUPFAM" id="SSF102860">
    <property type="entry name" value="mRNA decapping enzyme DcpS N-terminal domain"/>
    <property type="match status" value="1"/>
</dbReference>
<evidence type="ECO:0000256" key="3">
    <source>
        <dbReference type="PIRSR" id="PIRSR028973-2"/>
    </source>
</evidence>
<dbReference type="Gene3D" id="3.30.428.10">
    <property type="entry name" value="HIT-like"/>
    <property type="match status" value="1"/>
</dbReference>
<dbReference type="SUPFAM" id="SSF54197">
    <property type="entry name" value="HIT-like"/>
    <property type="match status" value="1"/>
</dbReference>
<dbReference type="OrthoDB" id="10264956at2759"/>
<dbReference type="Gene3D" id="3.30.200.40">
    <property type="entry name" value="Scavenger mRNA decapping enzyme, N-terminal domain"/>
    <property type="match status" value="1"/>
</dbReference>
<evidence type="ECO:0000256" key="1">
    <source>
        <dbReference type="ARBA" id="ARBA00010208"/>
    </source>
</evidence>
<dbReference type="GO" id="GO:0000932">
    <property type="term" value="C:P-body"/>
    <property type="evidence" value="ECO:0007669"/>
    <property type="project" value="TreeGrafter"/>
</dbReference>
<dbReference type="InterPro" id="IPR011145">
    <property type="entry name" value="Scavenger_mRNA_decap_enz_N"/>
</dbReference>
<dbReference type="GO" id="GO:0000340">
    <property type="term" value="F:RNA 7-methylguanosine cap binding"/>
    <property type="evidence" value="ECO:0007669"/>
    <property type="project" value="TreeGrafter"/>
</dbReference>
<dbReference type="Pfam" id="PF11969">
    <property type="entry name" value="DcpS_C"/>
    <property type="match status" value="1"/>
</dbReference>
<dbReference type="InterPro" id="IPR036265">
    <property type="entry name" value="HIT-like_sf"/>
</dbReference>
<dbReference type="RefSeq" id="XP_043048177.1">
    <property type="nucleotide sequence ID" value="XM_043192513.1"/>
</dbReference>
<dbReference type="InterPro" id="IPR008594">
    <property type="entry name" value="DcpS/DCS2"/>
</dbReference>
<dbReference type="PANTHER" id="PTHR12978:SF0">
    <property type="entry name" value="M7GPPPX DIPHOSPHATASE"/>
    <property type="match status" value="1"/>
</dbReference>
<feature type="binding site" evidence="3">
    <location>
        <position position="168"/>
    </location>
    <ligand>
        <name>substrate</name>
    </ligand>
</feature>
<dbReference type="EMBL" id="JAHMUF010000017">
    <property type="protein sequence ID" value="KAG7192627.1"/>
    <property type="molecule type" value="Genomic_DNA"/>
</dbReference>
<feature type="binding site" evidence="3">
    <location>
        <position position="148"/>
    </location>
    <ligand>
        <name>substrate</name>
    </ligand>
</feature>
<evidence type="ECO:0000313" key="5">
    <source>
        <dbReference type="Proteomes" id="UP000790833"/>
    </source>
</evidence>
<dbReference type="GeneID" id="66115103"/>
<feature type="binding site" evidence="3">
    <location>
        <position position="170"/>
    </location>
    <ligand>
        <name>substrate</name>
    </ligand>
</feature>
<dbReference type="AlphaFoldDB" id="A0A9P8AHK9"/>
<dbReference type="GO" id="GO:0016787">
    <property type="term" value="F:hydrolase activity"/>
    <property type="evidence" value="ECO:0007669"/>
    <property type="project" value="InterPro"/>
</dbReference>
<organism evidence="4 5">
    <name type="scientific">Scheffersomyces spartinae</name>
    <dbReference type="NCBI Taxonomy" id="45513"/>
    <lineage>
        <taxon>Eukaryota</taxon>
        <taxon>Fungi</taxon>
        <taxon>Dikarya</taxon>
        <taxon>Ascomycota</taxon>
        <taxon>Saccharomycotina</taxon>
        <taxon>Pichiomycetes</taxon>
        <taxon>Debaryomycetaceae</taxon>
        <taxon>Scheffersomyces</taxon>
    </lineage>
</organism>
<keyword evidence="5" id="KW-1185">Reference proteome</keyword>